<comment type="subcellular location">
    <subcellularLocation>
        <location evidence="1">Cell membrane</location>
        <topology evidence="1">Multi-pass membrane protein</topology>
    </subcellularLocation>
</comment>
<organism evidence="7 8">
    <name type="scientific">Lautropia dentalis</name>
    <dbReference type="NCBI Taxonomy" id="2490857"/>
    <lineage>
        <taxon>Bacteria</taxon>
        <taxon>Pseudomonadati</taxon>
        <taxon>Pseudomonadota</taxon>
        <taxon>Betaproteobacteria</taxon>
        <taxon>Burkholderiales</taxon>
        <taxon>Burkholderiaceae</taxon>
        <taxon>Lautropia</taxon>
    </lineage>
</organism>
<dbReference type="EMBL" id="RRUE01000002">
    <property type="protein sequence ID" value="RRN43687.1"/>
    <property type="molecule type" value="Genomic_DNA"/>
</dbReference>
<evidence type="ECO:0000256" key="1">
    <source>
        <dbReference type="ARBA" id="ARBA00004651"/>
    </source>
</evidence>
<sequence>MLKTVGLQVALVLVAAACGGLYWGALGARDILLGGFACVLPNLLFARLLAQAGRRPPGTFVAAFLVGEFIKLALTVATLLAIVIWVKPACWAALLVGIVAALQAPWLQVFFRRQHIQTDTGPGASRRTGSDSQTNL</sequence>
<feature type="transmembrane region" description="Helical" evidence="6">
    <location>
        <begin position="31"/>
        <end position="50"/>
    </location>
</feature>
<dbReference type="RefSeq" id="WP_125095891.1">
    <property type="nucleotide sequence ID" value="NZ_RRUE01000002.1"/>
</dbReference>
<dbReference type="Pfam" id="PF03899">
    <property type="entry name" value="ATP-synt_I"/>
    <property type="match status" value="1"/>
</dbReference>
<evidence type="ECO:0000313" key="8">
    <source>
        <dbReference type="Proteomes" id="UP000270261"/>
    </source>
</evidence>
<dbReference type="InterPro" id="IPR005598">
    <property type="entry name" value="ATP_synth_I"/>
</dbReference>
<keyword evidence="2" id="KW-1003">Cell membrane</keyword>
<proteinExistence type="predicted"/>
<comment type="caution">
    <text evidence="7">The sequence shown here is derived from an EMBL/GenBank/DDBJ whole genome shotgun (WGS) entry which is preliminary data.</text>
</comment>
<evidence type="ECO:0000256" key="4">
    <source>
        <dbReference type="ARBA" id="ARBA00022989"/>
    </source>
</evidence>
<feature type="transmembrane region" description="Helical" evidence="6">
    <location>
        <begin position="62"/>
        <end position="85"/>
    </location>
</feature>
<keyword evidence="8" id="KW-1185">Reference proteome</keyword>
<gene>
    <name evidence="7" type="ORF">EHV23_09680</name>
</gene>
<protein>
    <submittedName>
        <fullName evidence="7">ATP synthase subunit I</fullName>
    </submittedName>
</protein>
<evidence type="ECO:0000256" key="5">
    <source>
        <dbReference type="ARBA" id="ARBA00023136"/>
    </source>
</evidence>
<feature type="transmembrane region" description="Helical" evidence="6">
    <location>
        <begin position="91"/>
        <end position="111"/>
    </location>
</feature>
<keyword evidence="4 6" id="KW-1133">Transmembrane helix</keyword>
<dbReference type="AlphaFoldDB" id="A0A3R8NQQ4"/>
<reference evidence="7 8" key="1">
    <citation type="submission" date="2018-11" db="EMBL/GenBank/DDBJ databases">
        <title>Genome sequencing of Lautropia sp. KCOM 2505 (= ChDC F240).</title>
        <authorList>
            <person name="Kook J.-K."/>
            <person name="Park S.-N."/>
            <person name="Lim Y.K."/>
        </authorList>
    </citation>
    <scope>NUCLEOTIDE SEQUENCE [LARGE SCALE GENOMIC DNA]</scope>
    <source>
        <strain evidence="7 8">KCOM 2505</strain>
    </source>
</reference>
<evidence type="ECO:0000256" key="3">
    <source>
        <dbReference type="ARBA" id="ARBA00022692"/>
    </source>
</evidence>
<dbReference type="Proteomes" id="UP000270261">
    <property type="component" value="Unassembled WGS sequence"/>
</dbReference>
<dbReference type="OrthoDB" id="9181271at2"/>
<feature type="transmembrane region" description="Helical" evidence="6">
    <location>
        <begin position="7"/>
        <end position="25"/>
    </location>
</feature>
<keyword evidence="5 6" id="KW-0472">Membrane</keyword>
<keyword evidence="3 6" id="KW-0812">Transmembrane</keyword>
<evidence type="ECO:0000313" key="7">
    <source>
        <dbReference type="EMBL" id="RRN43687.1"/>
    </source>
</evidence>
<evidence type="ECO:0000256" key="6">
    <source>
        <dbReference type="SAM" id="Phobius"/>
    </source>
</evidence>
<dbReference type="PROSITE" id="PS51257">
    <property type="entry name" value="PROKAR_LIPOPROTEIN"/>
    <property type="match status" value="1"/>
</dbReference>
<accession>A0A3R8NQQ4</accession>
<name>A0A3R8NQQ4_9BURK</name>
<evidence type="ECO:0000256" key="2">
    <source>
        <dbReference type="ARBA" id="ARBA00022475"/>
    </source>
</evidence>
<dbReference type="GO" id="GO:0005886">
    <property type="term" value="C:plasma membrane"/>
    <property type="evidence" value="ECO:0007669"/>
    <property type="project" value="UniProtKB-SubCell"/>
</dbReference>